<dbReference type="Pfam" id="PF01882">
    <property type="entry name" value="DUF58"/>
    <property type="match status" value="1"/>
</dbReference>
<comment type="caution">
    <text evidence="2">The sequence shown here is derived from an EMBL/GenBank/DDBJ whole genome shotgun (WGS) entry which is preliminary data.</text>
</comment>
<dbReference type="InterPro" id="IPR002881">
    <property type="entry name" value="DUF58"/>
</dbReference>
<accession>A0A1F5ET68</accession>
<reference evidence="2 3" key="1">
    <citation type="journal article" date="2016" name="Nat. Commun.">
        <title>Thousands of microbial genomes shed light on interconnected biogeochemical processes in an aquifer system.</title>
        <authorList>
            <person name="Anantharaman K."/>
            <person name="Brown C.T."/>
            <person name="Hug L.A."/>
            <person name="Sharon I."/>
            <person name="Castelle C.J."/>
            <person name="Probst A.J."/>
            <person name="Thomas B.C."/>
            <person name="Singh A."/>
            <person name="Wilkins M.J."/>
            <person name="Karaoz U."/>
            <person name="Brodie E.L."/>
            <person name="Williams K.H."/>
            <person name="Hubbard S.S."/>
            <person name="Banfield J.F."/>
        </authorList>
    </citation>
    <scope>NUCLEOTIDE SEQUENCE [LARGE SCALE GENOMIC DNA]</scope>
</reference>
<dbReference type="PANTHER" id="PTHR33608">
    <property type="entry name" value="BLL2464 PROTEIN"/>
    <property type="match status" value="1"/>
</dbReference>
<sequence length="296" mass="33924">MSLNHRSENPIRLQQVQYWIRWLSAGFASGKWDSVYLGRGYDFAGIAPFTDDPDLVRVNWQASLTSSELLVNQFAEERDVRLYLLANLGPSMAFGSETRKLDRLAILAAILSLSAFRLKDRFRFVGYTDELEYNFPEPRNKTYPFQLAEAIMEFDWHGKKRGGLVKAAGSIPNQRSLVILISDFLGSESGLERALRILAPNHEVLPLVLWDERELALPEKGFGLYPICDLETGELIYVFLTSKTRQKFAENSRLRRQSLSELFARFGLQPHFLISGNDNDDIETLMKIFLLQRARV</sequence>
<organism evidence="2 3">
    <name type="scientific">Candidatus Collierbacteria bacterium RIFCSPHIGHO2_02_FULL_49_10</name>
    <dbReference type="NCBI Taxonomy" id="1817723"/>
    <lineage>
        <taxon>Bacteria</taxon>
        <taxon>Candidatus Collieribacteriota</taxon>
    </lineage>
</organism>
<evidence type="ECO:0000313" key="2">
    <source>
        <dbReference type="EMBL" id="OGD70603.1"/>
    </source>
</evidence>
<evidence type="ECO:0000313" key="3">
    <source>
        <dbReference type="Proteomes" id="UP000177390"/>
    </source>
</evidence>
<gene>
    <name evidence="2" type="ORF">A3D09_00205</name>
</gene>
<dbReference type="SUPFAM" id="SSF53300">
    <property type="entry name" value="vWA-like"/>
    <property type="match status" value="1"/>
</dbReference>
<dbReference type="EMBL" id="MFAH01000050">
    <property type="protein sequence ID" value="OGD70603.1"/>
    <property type="molecule type" value="Genomic_DNA"/>
</dbReference>
<dbReference type="AlphaFoldDB" id="A0A1F5ET68"/>
<feature type="domain" description="DUF58" evidence="1">
    <location>
        <begin position="55"/>
        <end position="256"/>
    </location>
</feature>
<dbReference type="InterPro" id="IPR036465">
    <property type="entry name" value="vWFA_dom_sf"/>
</dbReference>
<protein>
    <recommendedName>
        <fullName evidence="1">DUF58 domain-containing protein</fullName>
    </recommendedName>
</protein>
<dbReference type="Proteomes" id="UP000177390">
    <property type="component" value="Unassembled WGS sequence"/>
</dbReference>
<name>A0A1F5ET68_9BACT</name>
<dbReference type="PANTHER" id="PTHR33608:SF6">
    <property type="entry name" value="BLL2464 PROTEIN"/>
    <property type="match status" value="1"/>
</dbReference>
<proteinExistence type="predicted"/>
<evidence type="ECO:0000259" key="1">
    <source>
        <dbReference type="Pfam" id="PF01882"/>
    </source>
</evidence>